<evidence type="ECO:0000256" key="6">
    <source>
        <dbReference type="ARBA" id="ARBA00022989"/>
    </source>
</evidence>
<evidence type="ECO:0000313" key="8">
    <source>
        <dbReference type="EMBL" id="MBI0319530.1"/>
    </source>
</evidence>
<feature type="non-terminal residue" evidence="8">
    <location>
        <position position="124"/>
    </location>
</feature>
<dbReference type="Proteomes" id="UP000638849">
    <property type="component" value="Unassembled WGS sequence"/>
</dbReference>
<comment type="subcellular location">
    <subcellularLocation>
        <location evidence="1">Cell membrane</location>
        <topology evidence="1">Multi-pass membrane protein</topology>
    </subcellularLocation>
</comment>
<dbReference type="PANTHER" id="PTHR33908">
    <property type="entry name" value="MANNOSYLTRANSFERASE YKCB-RELATED"/>
    <property type="match status" value="1"/>
</dbReference>
<evidence type="ECO:0000256" key="4">
    <source>
        <dbReference type="ARBA" id="ARBA00022679"/>
    </source>
</evidence>
<keyword evidence="3" id="KW-0328">Glycosyltransferase</keyword>
<keyword evidence="7" id="KW-0472">Membrane</keyword>
<name>A0ABS0RQI1_9ACTN</name>
<reference evidence="8 9" key="1">
    <citation type="submission" date="2020-12" db="EMBL/GenBank/DDBJ databases">
        <authorList>
            <person name="Kusuma A.B."/>
            <person name="Nouioui I."/>
            <person name="Goodfellow M."/>
        </authorList>
    </citation>
    <scope>NUCLEOTIDE SEQUENCE [LARGE SCALE GENOMIC DNA]</scope>
    <source>
        <strain evidence="8 9">DSM 41764</strain>
    </source>
</reference>
<evidence type="ECO:0000256" key="1">
    <source>
        <dbReference type="ARBA" id="ARBA00004651"/>
    </source>
</evidence>
<sequence length="124" mass="13525">MAVMLGLGLWGLDRGTMWRDESATYQMARRTLPQIRDALGTVDAVHGLYYLLLHPVLALRPSEVTMRLPSVLAAVAATALVAALGCRLARPRVGLWAGLLYATTPVVTHYAQEGRSYACLYTPL</sequence>
<dbReference type="InterPro" id="IPR050297">
    <property type="entry name" value="LipidA_mod_glycosyltrf_83"/>
</dbReference>
<accession>A0ABS0RQI1</accession>
<keyword evidence="6" id="KW-1133">Transmembrane helix</keyword>
<evidence type="ECO:0000256" key="5">
    <source>
        <dbReference type="ARBA" id="ARBA00022692"/>
    </source>
</evidence>
<dbReference type="PANTHER" id="PTHR33908:SF11">
    <property type="entry name" value="MEMBRANE PROTEIN"/>
    <property type="match status" value="1"/>
</dbReference>
<protein>
    <submittedName>
        <fullName evidence="8">Glycosyltransferase family 39 protein</fullName>
    </submittedName>
</protein>
<organism evidence="8 9">
    <name type="scientific">Streptomyces javensis</name>
    <dbReference type="NCBI Taxonomy" id="114698"/>
    <lineage>
        <taxon>Bacteria</taxon>
        <taxon>Bacillati</taxon>
        <taxon>Actinomycetota</taxon>
        <taxon>Actinomycetes</taxon>
        <taxon>Kitasatosporales</taxon>
        <taxon>Streptomycetaceae</taxon>
        <taxon>Streptomyces</taxon>
        <taxon>Streptomyces violaceusniger group</taxon>
    </lineage>
</organism>
<keyword evidence="2" id="KW-1003">Cell membrane</keyword>
<evidence type="ECO:0000313" key="9">
    <source>
        <dbReference type="Proteomes" id="UP000638849"/>
    </source>
</evidence>
<gene>
    <name evidence="8" type="ORF">JBF12_42495</name>
</gene>
<dbReference type="EMBL" id="JAEEAQ010000880">
    <property type="protein sequence ID" value="MBI0319530.1"/>
    <property type="molecule type" value="Genomic_DNA"/>
</dbReference>
<keyword evidence="4" id="KW-0808">Transferase</keyword>
<keyword evidence="9" id="KW-1185">Reference proteome</keyword>
<proteinExistence type="predicted"/>
<evidence type="ECO:0000256" key="3">
    <source>
        <dbReference type="ARBA" id="ARBA00022676"/>
    </source>
</evidence>
<comment type="caution">
    <text evidence="8">The sequence shown here is derived from an EMBL/GenBank/DDBJ whole genome shotgun (WGS) entry which is preliminary data.</text>
</comment>
<evidence type="ECO:0000256" key="2">
    <source>
        <dbReference type="ARBA" id="ARBA00022475"/>
    </source>
</evidence>
<evidence type="ECO:0000256" key="7">
    <source>
        <dbReference type="ARBA" id="ARBA00023136"/>
    </source>
</evidence>
<keyword evidence="5" id="KW-0812">Transmembrane</keyword>